<sequence>MGGRKKEPGNQSDSKGFRRIPWRCASDSISRRKARDSHVHRRRVRAEFSASYRTLHDSYMLRVHPRRYPVFVRSDAGEPRRGGVTALHVKPPTDYAPYAVRHRPARSILIRGPSEIPLGREGTSHCSMEAETSFQVQVLWRDQPPWLGPDGDDDGSLIFARREYKLGAHLAQLLVVFWARDLPPICPAPAAQEWFVGMLGPMANKPRLECCKST</sequence>
<protein>
    <submittedName>
        <fullName evidence="1">Uncharacterized protein</fullName>
    </submittedName>
</protein>
<accession>A0AAN9KXB9</accession>
<evidence type="ECO:0000313" key="1">
    <source>
        <dbReference type="EMBL" id="KAK7324142.1"/>
    </source>
</evidence>
<name>A0AAN9KXB9_CANGL</name>
<keyword evidence="2" id="KW-1185">Reference proteome</keyword>
<reference evidence="1 2" key="1">
    <citation type="submission" date="2024-01" db="EMBL/GenBank/DDBJ databases">
        <title>The genomes of 5 underutilized Papilionoideae crops provide insights into root nodulation and disease resistanc.</title>
        <authorList>
            <person name="Jiang F."/>
        </authorList>
    </citation>
    <scope>NUCLEOTIDE SEQUENCE [LARGE SCALE GENOMIC DNA]</scope>
    <source>
        <strain evidence="1">LVBAO_FW01</strain>
        <tissue evidence="1">Leaves</tissue>
    </source>
</reference>
<dbReference type="Proteomes" id="UP001367508">
    <property type="component" value="Unassembled WGS sequence"/>
</dbReference>
<dbReference type="EMBL" id="JAYMYQ010000006">
    <property type="protein sequence ID" value="KAK7324142.1"/>
    <property type="molecule type" value="Genomic_DNA"/>
</dbReference>
<gene>
    <name evidence="1" type="ORF">VNO77_27665</name>
</gene>
<proteinExistence type="predicted"/>
<organism evidence="1 2">
    <name type="scientific">Canavalia gladiata</name>
    <name type="common">Sword bean</name>
    <name type="synonym">Dolichos gladiatus</name>
    <dbReference type="NCBI Taxonomy" id="3824"/>
    <lineage>
        <taxon>Eukaryota</taxon>
        <taxon>Viridiplantae</taxon>
        <taxon>Streptophyta</taxon>
        <taxon>Embryophyta</taxon>
        <taxon>Tracheophyta</taxon>
        <taxon>Spermatophyta</taxon>
        <taxon>Magnoliopsida</taxon>
        <taxon>eudicotyledons</taxon>
        <taxon>Gunneridae</taxon>
        <taxon>Pentapetalae</taxon>
        <taxon>rosids</taxon>
        <taxon>fabids</taxon>
        <taxon>Fabales</taxon>
        <taxon>Fabaceae</taxon>
        <taxon>Papilionoideae</taxon>
        <taxon>50 kb inversion clade</taxon>
        <taxon>NPAAA clade</taxon>
        <taxon>indigoferoid/millettioid clade</taxon>
        <taxon>Phaseoleae</taxon>
        <taxon>Canavalia</taxon>
    </lineage>
</organism>
<dbReference type="AlphaFoldDB" id="A0AAN9KXB9"/>
<evidence type="ECO:0000313" key="2">
    <source>
        <dbReference type="Proteomes" id="UP001367508"/>
    </source>
</evidence>
<comment type="caution">
    <text evidence="1">The sequence shown here is derived from an EMBL/GenBank/DDBJ whole genome shotgun (WGS) entry which is preliminary data.</text>
</comment>